<dbReference type="Pfam" id="PF00620">
    <property type="entry name" value="RhoGAP"/>
    <property type="match status" value="1"/>
</dbReference>
<dbReference type="InterPro" id="IPR008936">
    <property type="entry name" value="Rho_GTPase_activation_prot"/>
</dbReference>
<dbReference type="GO" id="GO:2001136">
    <property type="term" value="P:negative regulation of endocytic recycling"/>
    <property type="evidence" value="ECO:0007669"/>
    <property type="project" value="TreeGrafter"/>
</dbReference>
<dbReference type="SMART" id="SM00324">
    <property type="entry name" value="RhoGAP"/>
    <property type="match status" value="1"/>
</dbReference>
<dbReference type="EMBL" id="JACEFF010000599">
    <property type="protein sequence ID" value="KAH9634667.1"/>
    <property type="molecule type" value="Genomic_DNA"/>
</dbReference>
<comment type="caution">
    <text evidence="3">The sequence shown here is derived from an EMBL/GenBank/DDBJ whole genome shotgun (WGS) entry which is preliminary data.</text>
</comment>
<evidence type="ECO:0000256" key="1">
    <source>
        <dbReference type="SAM" id="MobiDB-lite"/>
    </source>
</evidence>
<dbReference type="GO" id="GO:0005737">
    <property type="term" value="C:cytoplasm"/>
    <property type="evidence" value="ECO:0007669"/>
    <property type="project" value="TreeGrafter"/>
</dbReference>
<dbReference type="PANTHER" id="PTHR45808:SF2">
    <property type="entry name" value="RHO GTPASE-ACTIVATING PROTEIN 68F"/>
    <property type="match status" value="1"/>
</dbReference>
<dbReference type="Proteomes" id="UP000814243">
    <property type="component" value="Unassembled WGS sequence"/>
</dbReference>
<gene>
    <name evidence="3" type="ORF">HF086_000639</name>
</gene>
<dbReference type="InterPro" id="IPR000198">
    <property type="entry name" value="RhoGAP_dom"/>
</dbReference>
<name>A0A922SDX3_SPOEX</name>
<accession>A0A922SDX3</accession>
<dbReference type="PROSITE" id="PS50238">
    <property type="entry name" value="RHOGAP"/>
    <property type="match status" value="1"/>
</dbReference>
<dbReference type="AlphaFoldDB" id="A0A922SDX3"/>
<dbReference type="PANTHER" id="PTHR45808">
    <property type="entry name" value="RHO GTPASE-ACTIVATING PROTEIN 68F"/>
    <property type="match status" value="1"/>
</dbReference>
<protein>
    <recommendedName>
        <fullName evidence="2">Rho-GAP domain-containing protein</fullName>
    </recommendedName>
</protein>
<feature type="region of interest" description="Disordered" evidence="1">
    <location>
        <begin position="106"/>
        <end position="132"/>
    </location>
</feature>
<sequence length="545" mass="61880">MAFKGAIDLLMNIKLSFTPTKSENSETKRDQESLPDIIVMDQNLIPDNPNNSIKMPSRGDHTQSPHNANEKKALRRGQLPQVFIVKELPGPTRYKITSENIKTIEKPKQRSSAVQGPMTDPSDIPSVHTAGKLKRGKATGKYSLEDWIGSKRDPETITSEVDELTMTRRLAPLAFEELLASKQDLTTVLPEVENLVCLKRWQGDYLPYDNAQLLGTKQDKDPFGSDNLFGTKFDDLVAFPYTPQELARINQSRHRPSRLPIIIEEEQDFRERDAACFAVGYEAIKHLKLRGTRIASSSPNITEKRWYDKLLLSKNPRAAESARQNTVPAETSPIAKFNKKPKSSLSPPPTQQFGVSLAFIKENNVNMVGAIPPVVRQCVEFLSQPDALETEGIFRRSANMSVIKELQSACNRGEPLRFRNDPHNAAVLLKTFFRDLEEPLLTFDLYDEIMDFQNWSPRDKPRKVKILILERLPLDNYMLLKYVFQFLWKVQDRSCLNKMTTSNLAVVFGPNLAWPPNGQMSLLSIAPINNFTDFLLSHQESIFII</sequence>
<evidence type="ECO:0000313" key="4">
    <source>
        <dbReference type="Proteomes" id="UP000814243"/>
    </source>
</evidence>
<feature type="compositionally biased region" description="Basic and acidic residues" evidence="1">
    <location>
        <begin position="57"/>
        <end position="72"/>
    </location>
</feature>
<evidence type="ECO:0000259" key="2">
    <source>
        <dbReference type="PROSITE" id="PS50238"/>
    </source>
</evidence>
<reference evidence="3" key="1">
    <citation type="journal article" date="2021" name="G3 (Bethesda)">
        <title>Genome and transcriptome analysis of the beet armyworm Spodoptera exigua reveals targets for pest control. .</title>
        <authorList>
            <person name="Simon S."/>
            <person name="Breeschoten T."/>
            <person name="Jansen H.J."/>
            <person name="Dirks R.P."/>
            <person name="Schranz M.E."/>
            <person name="Ros V.I.D."/>
        </authorList>
    </citation>
    <scope>NUCLEOTIDE SEQUENCE</scope>
    <source>
        <strain evidence="3">TB_SE_WUR_2020</strain>
    </source>
</reference>
<evidence type="ECO:0000313" key="3">
    <source>
        <dbReference type="EMBL" id="KAH9634667.1"/>
    </source>
</evidence>
<proteinExistence type="predicted"/>
<feature type="region of interest" description="Disordered" evidence="1">
    <location>
        <begin position="44"/>
        <end position="73"/>
    </location>
</feature>
<feature type="region of interest" description="Disordered" evidence="1">
    <location>
        <begin position="318"/>
        <end position="348"/>
    </location>
</feature>
<dbReference type="Gene3D" id="1.10.555.10">
    <property type="entry name" value="Rho GTPase activation protein"/>
    <property type="match status" value="1"/>
</dbReference>
<dbReference type="GO" id="GO:0005096">
    <property type="term" value="F:GTPase activator activity"/>
    <property type="evidence" value="ECO:0007669"/>
    <property type="project" value="TreeGrafter"/>
</dbReference>
<feature type="domain" description="Rho-GAP" evidence="2">
    <location>
        <begin position="355"/>
        <end position="543"/>
    </location>
</feature>
<dbReference type="SUPFAM" id="SSF48350">
    <property type="entry name" value="GTPase activation domain, GAP"/>
    <property type="match status" value="1"/>
</dbReference>
<dbReference type="GO" id="GO:0007264">
    <property type="term" value="P:small GTPase-mediated signal transduction"/>
    <property type="evidence" value="ECO:0007669"/>
    <property type="project" value="TreeGrafter"/>
</dbReference>
<organism evidence="3 4">
    <name type="scientific">Spodoptera exigua</name>
    <name type="common">Beet armyworm</name>
    <name type="synonym">Noctua fulgens</name>
    <dbReference type="NCBI Taxonomy" id="7107"/>
    <lineage>
        <taxon>Eukaryota</taxon>
        <taxon>Metazoa</taxon>
        <taxon>Ecdysozoa</taxon>
        <taxon>Arthropoda</taxon>
        <taxon>Hexapoda</taxon>
        <taxon>Insecta</taxon>
        <taxon>Pterygota</taxon>
        <taxon>Neoptera</taxon>
        <taxon>Endopterygota</taxon>
        <taxon>Lepidoptera</taxon>
        <taxon>Glossata</taxon>
        <taxon>Ditrysia</taxon>
        <taxon>Noctuoidea</taxon>
        <taxon>Noctuidae</taxon>
        <taxon>Amphipyrinae</taxon>
        <taxon>Spodoptera</taxon>
    </lineage>
</organism>